<keyword evidence="8 11" id="KW-1133">Transmembrane helix</keyword>
<gene>
    <name evidence="13" type="ORF">CLMAG_53520</name>
</gene>
<evidence type="ECO:0000256" key="11">
    <source>
        <dbReference type="SAM" id="Phobius"/>
    </source>
</evidence>
<protein>
    <submittedName>
        <fullName evidence="13">Putative zinc metalloprotease</fullName>
        <ecNumber evidence="13">3.4.24.-</ecNumber>
    </submittedName>
</protein>
<evidence type="ECO:0000256" key="3">
    <source>
        <dbReference type="ARBA" id="ARBA00007931"/>
    </source>
</evidence>
<evidence type="ECO:0000259" key="12">
    <source>
        <dbReference type="Pfam" id="PF02163"/>
    </source>
</evidence>
<dbReference type="OrthoDB" id="849477at2"/>
<comment type="subcellular location">
    <subcellularLocation>
        <location evidence="2">Membrane</location>
        <topology evidence="2">Multi-pass membrane protein</topology>
    </subcellularLocation>
</comment>
<feature type="transmembrane region" description="Helical" evidence="11">
    <location>
        <begin position="145"/>
        <end position="168"/>
    </location>
</feature>
<evidence type="ECO:0000256" key="5">
    <source>
        <dbReference type="ARBA" id="ARBA00022692"/>
    </source>
</evidence>
<keyword evidence="5 11" id="KW-0812">Transmembrane</keyword>
<reference evidence="13 14" key="1">
    <citation type="submission" date="2016-04" db="EMBL/GenBank/DDBJ databases">
        <title>Genome sequence of Clostridium magnum DSM 2767.</title>
        <authorList>
            <person name="Poehlein A."/>
            <person name="Uhlig R."/>
            <person name="Fischer R."/>
            <person name="Bahl H."/>
            <person name="Daniel R."/>
        </authorList>
    </citation>
    <scope>NUCLEOTIDE SEQUENCE [LARGE SCALE GENOMIC DNA]</scope>
    <source>
        <strain evidence="13 14">DSM 2767</strain>
    </source>
</reference>
<dbReference type="InterPro" id="IPR004387">
    <property type="entry name" value="Pept_M50_Zn"/>
</dbReference>
<evidence type="ECO:0000256" key="9">
    <source>
        <dbReference type="ARBA" id="ARBA00023049"/>
    </source>
</evidence>
<keyword evidence="9 13" id="KW-0482">Metalloprotease</keyword>
<keyword evidence="14" id="KW-1185">Reference proteome</keyword>
<evidence type="ECO:0000256" key="10">
    <source>
        <dbReference type="ARBA" id="ARBA00023136"/>
    </source>
</evidence>
<dbReference type="EMBL" id="LWAE01000009">
    <property type="protein sequence ID" value="KZL89448.1"/>
    <property type="molecule type" value="Genomic_DNA"/>
</dbReference>
<evidence type="ECO:0000313" key="14">
    <source>
        <dbReference type="Proteomes" id="UP000076603"/>
    </source>
</evidence>
<dbReference type="Proteomes" id="UP000076603">
    <property type="component" value="Unassembled WGS sequence"/>
</dbReference>
<feature type="domain" description="Peptidase M50" evidence="12">
    <location>
        <begin position="7"/>
        <end position="193"/>
    </location>
</feature>
<evidence type="ECO:0000313" key="13">
    <source>
        <dbReference type="EMBL" id="KZL89448.1"/>
    </source>
</evidence>
<dbReference type="GO" id="GO:0006508">
    <property type="term" value="P:proteolysis"/>
    <property type="evidence" value="ECO:0007669"/>
    <property type="project" value="UniProtKB-KW"/>
</dbReference>
<evidence type="ECO:0000256" key="1">
    <source>
        <dbReference type="ARBA" id="ARBA00001947"/>
    </source>
</evidence>
<dbReference type="GO" id="GO:0016020">
    <property type="term" value="C:membrane"/>
    <property type="evidence" value="ECO:0007669"/>
    <property type="project" value="UniProtKB-SubCell"/>
</dbReference>
<accession>A0A161WRR2</accession>
<evidence type="ECO:0000256" key="8">
    <source>
        <dbReference type="ARBA" id="ARBA00022989"/>
    </source>
</evidence>
<dbReference type="Pfam" id="PF02163">
    <property type="entry name" value="Peptidase_M50"/>
    <property type="match status" value="1"/>
</dbReference>
<keyword evidence="4 13" id="KW-0645">Protease</keyword>
<dbReference type="STRING" id="1121326.CLMAG_53520"/>
<keyword evidence="6 13" id="KW-0378">Hydrolase</keyword>
<proteinExistence type="inferred from homology"/>
<keyword evidence="10 11" id="KW-0472">Membrane</keyword>
<comment type="caution">
    <text evidence="13">The sequence shown here is derived from an EMBL/GenBank/DDBJ whole genome shotgun (WGS) entry which is preliminary data.</text>
</comment>
<dbReference type="RefSeq" id="WP_066629445.1">
    <property type="nucleotide sequence ID" value="NZ_FQXL01000018.1"/>
</dbReference>
<dbReference type="EC" id="3.4.24.-" evidence="13"/>
<sequence>MNFIRVLAIMYISLALHEFGHYIASKIFNLKVRECCVGTGPYILKFCFKETKIYLRVVPIGGYVGTDEEELNKVNLVQYWIIILAGILMNYMVCLISMYIQAYRGISYSFKVLIESIRNFLSVTSLSSHYLQGNMKNFIDSVNNILIGLSIWEILFCVNGALLIVNLVPIPFLDGGQVLTITSKSILAKMKNCSLNTIFLKDEK</sequence>
<evidence type="ECO:0000256" key="6">
    <source>
        <dbReference type="ARBA" id="ARBA00022801"/>
    </source>
</evidence>
<evidence type="ECO:0000256" key="4">
    <source>
        <dbReference type="ARBA" id="ARBA00022670"/>
    </source>
</evidence>
<evidence type="ECO:0000256" key="7">
    <source>
        <dbReference type="ARBA" id="ARBA00022833"/>
    </source>
</evidence>
<keyword evidence="7" id="KW-0862">Zinc</keyword>
<dbReference type="InterPro" id="IPR008915">
    <property type="entry name" value="Peptidase_M50"/>
</dbReference>
<organism evidence="13 14">
    <name type="scientific">Clostridium magnum DSM 2767</name>
    <dbReference type="NCBI Taxonomy" id="1121326"/>
    <lineage>
        <taxon>Bacteria</taxon>
        <taxon>Bacillati</taxon>
        <taxon>Bacillota</taxon>
        <taxon>Clostridia</taxon>
        <taxon>Eubacteriales</taxon>
        <taxon>Clostridiaceae</taxon>
        <taxon>Clostridium</taxon>
    </lineage>
</organism>
<dbReference type="PANTHER" id="PTHR42837:SF2">
    <property type="entry name" value="MEMBRANE METALLOPROTEASE ARASP2, CHLOROPLASTIC-RELATED"/>
    <property type="match status" value="1"/>
</dbReference>
<feature type="transmembrane region" description="Helical" evidence="11">
    <location>
        <begin position="79"/>
        <end position="100"/>
    </location>
</feature>
<comment type="similarity">
    <text evidence="3">Belongs to the peptidase M50B family.</text>
</comment>
<comment type="cofactor">
    <cofactor evidence="1">
        <name>Zn(2+)</name>
        <dbReference type="ChEBI" id="CHEBI:29105"/>
    </cofactor>
</comment>
<dbReference type="PATRIC" id="fig|1121326.3.peg.5416"/>
<dbReference type="PANTHER" id="PTHR42837">
    <property type="entry name" value="REGULATOR OF SIGMA-E PROTEASE RSEP"/>
    <property type="match status" value="1"/>
</dbReference>
<evidence type="ECO:0000256" key="2">
    <source>
        <dbReference type="ARBA" id="ARBA00004141"/>
    </source>
</evidence>
<dbReference type="GO" id="GO:0004222">
    <property type="term" value="F:metalloendopeptidase activity"/>
    <property type="evidence" value="ECO:0007669"/>
    <property type="project" value="InterPro"/>
</dbReference>
<name>A0A161WRR2_9CLOT</name>
<dbReference type="AlphaFoldDB" id="A0A161WRR2"/>